<evidence type="ECO:0000313" key="3">
    <source>
        <dbReference type="Proteomes" id="UP000244908"/>
    </source>
</evidence>
<dbReference type="AlphaFoldDB" id="A0A2Y9U080"/>
<dbReference type="InterPro" id="IPR016181">
    <property type="entry name" value="Acyl_CoA_acyltransferase"/>
</dbReference>
<dbReference type="GO" id="GO:0008999">
    <property type="term" value="F:protein-N-terminal-alanine acetyltransferase activity"/>
    <property type="evidence" value="ECO:0007669"/>
    <property type="project" value="TreeGrafter"/>
</dbReference>
<dbReference type="Gene3D" id="3.40.630.30">
    <property type="match status" value="1"/>
</dbReference>
<dbReference type="PROSITE" id="PS51186">
    <property type="entry name" value="GNAT"/>
    <property type="match status" value="1"/>
</dbReference>
<accession>A0A2Y9U080</accession>
<dbReference type="Pfam" id="PF13302">
    <property type="entry name" value="Acetyltransf_3"/>
    <property type="match status" value="1"/>
</dbReference>
<dbReference type="PANTHER" id="PTHR43441:SF2">
    <property type="entry name" value="FAMILY ACETYLTRANSFERASE, PUTATIVE (AFU_ORTHOLOGUE AFUA_7G00850)-RELATED"/>
    <property type="match status" value="1"/>
</dbReference>
<dbReference type="InterPro" id="IPR000182">
    <property type="entry name" value="GNAT_dom"/>
</dbReference>
<evidence type="ECO:0000313" key="2">
    <source>
        <dbReference type="EMBL" id="AWH89436.1"/>
    </source>
</evidence>
<keyword evidence="3" id="KW-1185">Reference proteome</keyword>
<dbReference type="KEGG" id="lpv:HYN51_13275"/>
<organism evidence="2 3">
    <name type="scientific">Limnobaculum parvum</name>
    <dbReference type="NCBI Taxonomy" id="2172103"/>
    <lineage>
        <taxon>Bacteria</taxon>
        <taxon>Pseudomonadati</taxon>
        <taxon>Pseudomonadota</taxon>
        <taxon>Gammaproteobacteria</taxon>
        <taxon>Enterobacterales</taxon>
        <taxon>Budviciaceae</taxon>
        <taxon>Limnobaculum</taxon>
    </lineage>
</organism>
<reference evidence="2 3" key="1">
    <citation type="journal article" date="2019" name="Int. J. Syst. Evol. Microbiol.">
        <title>Limnobaculum parvum gen. nov., sp. nov., isolated from a freshwater lake.</title>
        <authorList>
            <person name="Baek C."/>
            <person name="Shin S.K."/>
            <person name="Yi H."/>
        </authorList>
    </citation>
    <scope>NUCLEOTIDE SEQUENCE [LARGE SCALE GENOMIC DNA]</scope>
    <source>
        <strain evidence="2 3">HYN0051</strain>
    </source>
</reference>
<feature type="domain" description="N-acetyltransferase" evidence="1">
    <location>
        <begin position="47"/>
        <end position="193"/>
    </location>
</feature>
<dbReference type="RefSeq" id="WP_108901481.1">
    <property type="nucleotide sequence ID" value="NZ_CP029185.2"/>
</dbReference>
<dbReference type="EMBL" id="CP029185">
    <property type="protein sequence ID" value="AWH89436.1"/>
    <property type="molecule type" value="Genomic_DNA"/>
</dbReference>
<dbReference type="PANTHER" id="PTHR43441">
    <property type="entry name" value="RIBOSOMAL-PROTEIN-SERINE ACETYLTRANSFERASE"/>
    <property type="match status" value="1"/>
</dbReference>
<sequence length="236" mass="27070">MSNTLNQYQQPVGETLTDWQPRQHPQRLELVGEYCRLEPLQAARHAADLFHAFSQAPDGRDWTYMAYGPFDDQALYYQHVEQASGSTDPLHFAIIDQASNRAVGTIALMRIDKVSGVMEVGHVTFSPLLKQTRIATEAQYLLMCYAFDKLGYRRYEWKCDSLNAPSRAAALRLGFTFEGVFRQAVVYKQRTRDTAWFSILDSEWPVIKAGMERWLSEANFDSDGKQNLSLKACRER</sequence>
<gene>
    <name evidence="2" type="ORF">HYN51_13275</name>
</gene>
<dbReference type="SUPFAM" id="SSF55729">
    <property type="entry name" value="Acyl-CoA N-acyltransferases (Nat)"/>
    <property type="match status" value="1"/>
</dbReference>
<dbReference type="Proteomes" id="UP000244908">
    <property type="component" value="Chromosome"/>
</dbReference>
<evidence type="ECO:0000259" key="1">
    <source>
        <dbReference type="PROSITE" id="PS51186"/>
    </source>
</evidence>
<dbReference type="GO" id="GO:1990189">
    <property type="term" value="F:protein N-terminal-serine acetyltransferase activity"/>
    <property type="evidence" value="ECO:0007669"/>
    <property type="project" value="TreeGrafter"/>
</dbReference>
<dbReference type="FunFam" id="3.40.630.30:FF:000047">
    <property type="entry name" value="Acetyltransferase, GNAT family"/>
    <property type="match status" value="1"/>
</dbReference>
<proteinExistence type="predicted"/>
<dbReference type="OrthoDB" id="5295305at2"/>
<name>A0A2Y9U080_9GAMM</name>
<protein>
    <submittedName>
        <fullName evidence="2">N-acetyltransferase</fullName>
    </submittedName>
</protein>
<dbReference type="InterPro" id="IPR051908">
    <property type="entry name" value="Ribosomal_N-acetyltransferase"/>
</dbReference>